<evidence type="ECO:0000313" key="4">
    <source>
        <dbReference type="Proteomes" id="UP000799324"/>
    </source>
</evidence>
<evidence type="ECO:0000259" key="2">
    <source>
        <dbReference type="Pfam" id="PF07859"/>
    </source>
</evidence>
<dbReference type="OrthoDB" id="433474at2759"/>
<name>A0A6A6SLD9_9PLEO</name>
<dbReference type="Gene3D" id="3.40.50.1820">
    <property type="entry name" value="alpha/beta hydrolase"/>
    <property type="match status" value="1"/>
</dbReference>
<organism evidence="3 4">
    <name type="scientific">Lophiostoma macrostomum CBS 122681</name>
    <dbReference type="NCBI Taxonomy" id="1314788"/>
    <lineage>
        <taxon>Eukaryota</taxon>
        <taxon>Fungi</taxon>
        <taxon>Dikarya</taxon>
        <taxon>Ascomycota</taxon>
        <taxon>Pezizomycotina</taxon>
        <taxon>Dothideomycetes</taxon>
        <taxon>Pleosporomycetidae</taxon>
        <taxon>Pleosporales</taxon>
        <taxon>Lophiostomataceae</taxon>
        <taxon>Lophiostoma</taxon>
    </lineage>
</organism>
<evidence type="ECO:0000313" key="3">
    <source>
        <dbReference type="EMBL" id="KAF2648715.1"/>
    </source>
</evidence>
<keyword evidence="1 3" id="KW-0378">Hydrolase</keyword>
<gene>
    <name evidence="3" type="ORF">K491DRAFT_233168</name>
</gene>
<sequence>MTQYPYPFSQAAKLDSRIVPRPAYDTELAKLLDATTIPEEFDLDLMRGVPKDEHQCPHGETGEPELGAETVLKDRPILIHEEHTIPGPDNTTIILSVFRPRQSSRRQRPVLYYMHGGGLVSGDRFTGLPLIMGFLEGIDCVVVSIEYRLSPETPQPGPSEDCFAGLVWLSDNANELGIDPAQIVLFGISGGGIVATAVCLMARDRKNPSIPIKGLMLHAPQLDDRCETLSDQQYEYGNPTSTPWVRACWDLVLPNIRGTDEVTPYHAPARAKDYSNLPPTYVDAGECEALRDQVVQFASDMWRCGSTCELHVWPGAYHVFEVVNKPDHLLIQSAKAAKANWLKRMMTTQSEQTSAQELLV</sequence>
<evidence type="ECO:0000256" key="1">
    <source>
        <dbReference type="ARBA" id="ARBA00022801"/>
    </source>
</evidence>
<dbReference type="Pfam" id="PF07859">
    <property type="entry name" value="Abhydrolase_3"/>
    <property type="match status" value="1"/>
</dbReference>
<dbReference type="InterPro" id="IPR013094">
    <property type="entry name" value="AB_hydrolase_3"/>
</dbReference>
<dbReference type="PANTHER" id="PTHR48081:SF8">
    <property type="entry name" value="ALPHA_BETA HYDROLASE FOLD-3 DOMAIN-CONTAINING PROTEIN-RELATED"/>
    <property type="match status" value="1"/>
</dbReference>
<dbReference type="InterPro" id="IPR029058">
    <property type="entry name" value="AB_hydrolase_fold"/>
</dbReference>
<dbReference type="SUPFAM" id="SSF53474">
    <property type="entry name" value="alpha/beta-Hydrolases"/>
    <property type="match status" value="1"/>
</dbReference>
<dbReference type="GO" id="GO:0016787">
    <property type="term" value="F:hydrolase activity"/>
    <property type="evidence" value="ECO:0007669"/>
    <property type="project" value="UniProtKB-KW"/>
</dbReference>
<dbReference type="EMBL" id="MU004525">
    <property type="protein sequence ID" value="KAF2648715.1"/>
    <property type="molecule type" value="Genomic_DNA"/>
</dbReference>
<dbReference type="Proteomes" id="UP000799324">
    <property type="component" value="Unassembled WGS sequence"/>
</dbReference>
<dbReference type="AlphaFoldDB" id="A0A6A6SLD9"/>
<dbReference type="InterPro" id="IPR050300">
    <property type="entry name" value="GDXG_lipolytic_enzyme"/>
</dbReference>
<protein>
    <submittedName>
        <fullName evidence="3">Alpha/beta-hydrolase</fullName>
    </submittedName>
</protein>
<keyword evidence="4" id="KW-1185">Reference proteome</keyword>
<dbReference type="PANTHER" id="PTHR48081">
    <property type="entry name" value="AB HYDROLASE SUPERFAMILY PROTEIN C4A8.06C"/>
    <property type="match status" value="1"/>
</dbReference>
<feature type="domain" description="Alpha/beta hydrolase fold-3" evidence="2">
    <location>
        <begin position="112"/>
        <end position="320"/>
    </location>
</feature>
<proteinExistence type="predicted"/>
<accession>A0A6A6SLD9</accession>
<reference evidence="3" key="1">
    <citation type="journal article" date="2020" name="Stud. Mycol.">
        <title>101 Dothideomycetes genomes: a test case for predicting lifestyles and emergence of pathogens.</title>
        <authorList>
            <person name="Haridas S."/>
            <person name="Albert R."/>
            <person name="Binder M."/>
            <person name="Bloem J."/>
            <person name="Labutti K."/>
            <person name="Salamov A."/>
            <person name="Andreopoulos B."/>
            <person name="Baker S."/>
            <person name="Barry K."/>
            <person name="Bills G."/>
            <person name="Bluhm B."/>
            <person name="Cannon C."/>
            <person name="Castanera R."/>
            <person name="Culley D."/>
            <person name="Daum C."/>
            <person name="Ezra D."/>
            <person name="Gonzalez J."/>
            <person name="Henrissat B."/>
            <person name="Kuo A."/>
            <person name="Liang C."/>
            <person name="Lipzen A."/>
            <person name="Lutzoni F."/>
            <person name="Magnuson J."/>
            <person name="Mondo S."/>
            <person name="Nolan M."/>
            <person name="Ohm R."/>
            <person name="Pangilinan J."/>
            <person name="Park H.-J."/>
            <person name="Ramirez L."/>
            <person name="Alfaro M."/>
            <person name="Sun H."/>
            <person name="Tritt A."/>
            <person name="Yoshinaga Y."/>
            <person name="Zwiers L.-H."/>
            <person name="Turgeon B."/>
            <person name="Goodwin S."/>
            <person name="Spatafora J."/>
            <person name="Crous P."/>
            <person name="Grigoriev I."/>
        </authorList>
    </citation>
    <scope>NUCLEOTIDE SEQUENCE</scope>
    <source>
        <strain evidence="3">CBS 122681</strain>
    </source>
</reference>